<dbReference type="PANTHER" id="PTHR46925">
    <property type="entry name" value="G-PROTEIN COUPLED RECEPTOR TKR-1-RELATED"/>
    <property type="match status" value="1"/>
</dbReference>
<evidence type="ECO:0000259" key="12">
    <source>
        <dbReference type="PROSITE" id="PS50262"/>
    </source>
</evidence>
<evidence type="ECO:0000256" key="1">
    <source>
        <dbReference type="ARBA" id="ARBA00004651"/>
    </source>
</evidence>
<dbReference type="PROSITE" id="PS00237">
    <property type="entry name" value="G_PROTEIN_RECEP_F1_1"/>
    <property type="match status" value="1"/>
</dbReference>
<keyword evidence="6 10" id="KW-0297">G-protein coupled receptor</keyword>
<dbReference type="PROSITE" id="PS50262">
    <property type="entry name" value="G_PROTEIN_RECEP_F1_2"/>
    <property type="match status" value="1"/>
</dbReference>
<feature type="transmembrane region" description="Helical" evidence="11">
    <location>
        <begin position="186"/>
        <end position="207"/>
    </location>
</feature>
<gene>
    <name evidence="14" type="primary">LOC108557127</name>
</gene>
<evidence type="ECO:0000256" key="8">
    <source>
        <dbReference type="ARBA" id="ARBA00023170"/>
    </source>
</evidence>
<keyword evidence="13" id="KW-1185">Reference proteome</keyword>
<keyword evidence="3" id="KW-1003">Cell membrane</keyword>
<dbReference type="Pfam" id="PF00001">
    <property type="entry name" value="7tm_1"/>
    <property type="match status" value="1"/>
</dbReference>
<keyword evidence="4 10" id="KW-0812">Transmembrane</keyword>
<feature type="transmembrane region" description="Helical" evidence="11">
    <location>
        <begin position="147"/>
        <end position="166"/>
    </location>
</feature>
<evidence type="ECO:0000256" key="3">
    <source>
        <dbReference type="ARBA" id="ARBA00022475"/>
    </source>
</evidence>
<dbReference type="RefSeq" id="XP_017769025.1">
    <property type="nucleotide sequence ID" value="XM_017913536.1"/>
</dbReference>
<protein>
    <submittedName>
        <fullName evidence="14">Tachykinin-like peptides receptor 99D isoform X1</fullName>
    </submittedName>
</protein>
<dbReference type="InterPro" id="IPR001681">
    <property type="entry name" value="Neurokn_rcpt"/>
</dbReference>
<evidence type="ECO:0000313" key="14">
    <source>
        <dbReference type="RefSeq" id="XP_017769025.1"/>
    </source>
</evidence>
<dbReference type="InterPro" id="IPR017452">
    <property type="entry name" value="GPCR_Rhodpsn_7TM"/>
</dbReference>
<accession>A0ABM1M375</accession>
<keyword evidence="5 11" id="KW-1133">Transmembrane helix</keyword>
<dbReference type="CDD" id="cd15390">
    <property type="entry name" value="7tmA_TACR"/>
    <property type="match status" value="1"/>
</dbReference>
<keyword evidence="8 10" id="KW-0675">Receptor</keyword>
<dbReference type="GeneID" id="108557127"/>
<evidence type="ECO:0000256" key="9">
    <source>
        <dbReference type="ARBA" id="ARBA00023224"/>
    </source>
</evidence>
<reference evidence="14" key="1">
    <citation type="submission" date="2025-08" db="UniProtKB">
        <authorList>
            <consortium name="RefSeq"/>
        </authorList>
    </citation>
    <scope>IDENTIFICATION</scope>
    <source>
        <tissue evidence="14">Whole Larva</tissue>
    </source>
</reference>
<evidence type="ECO:0000256" key="2">
    <source>
        <dbReference type="ARBA" id="ARBA00010663"/>
    </source>
</evidence>
<organism evidence="13 14">
    <name type="scientific">Nicrophorus vespilloides</name>
    <name type="common">Boreal carrion beetle</name>
    <dbReference type="NCBI Taxonomy" id="110193"/>
    <lineage>
        <taxon>Eukaryota</taxon>
        <taxon>Metazoa</taxon>
        <taxon>Ecdysozoa</taxon>
        <taxon>Arthropoda</taxon>
        <taxon>Hexapoda</taxon>
        <taxon>Insecta</taxon>
        <taxon>Pterygota</taxon>
        <taxon>Neoptera</taxon>
        <taxon>Endopterygota</taxon>
        <taxon>Coleoptera</taxon>
        <taxon>Polyphaga</taxon>
        <taxon>Staphyliniformia</taxon>
        <taxon>Silphidae</taxon>
        <taxon>Nicrophorinae</taxon>
        <taxon>Nicrophorus</taxon>
    </lineage>
</organism>
<feature type="transmembrane region" description="Helical" evidence="11">
    <location>
        <begin position="73"/>
        <end position="98"/>
    </location>
</feature>
<feature type="transmembrane region" description="Helical" evidence="11">
    <location>
        <begin position="336"/>
        <end position="355"/>
    </location>
</feature>
<dbReference type="Proteomes" id="UP000695000">
    <property type="component" value="Unplaced"/>
</dbReference>
<evidence type="ECO:0000256" key="7">
    <source>
        <dbReference type="ARBA" id="ARBA00023136"/>
    </source>
</evidence>
<proteinExistence type="inferred from homology"/>
<feature type="domain" description="G-protein coupled receptors family 1 profile" evidence="12">
    <location>
        <begin position="89"/>
        <end position="352"/>
    </location>
</feature>
<dbReference type="PRINTS" id="PR00237">
    <property type="entry name" value="GPCRRHODOPSN"/>
</dbReference>
<dbReference type="SMART" id="SM01381">
    <property type="entry name" value="7TM_GPCR_Srsx"/>
    <property type="match status" value="1"/>
</dbReference>
<dbReference type="SUPFAM" id="SSF81321">
    <property type="entry name" value="Family A G protein-coupled receptor-like"/>
    <property type="match status" value="1"/>
</dbReference>
<feature type="transmembrane region" description="Helical" evidence="11">
    <location>
        <begin position="293"/>
        <end position="316"/>
    </location>
</feature>
<keyword evidence="9 10" id="KW-0807">Transducer</keyword>
<dbReference type="InterPro" id="IPR000276">
    <property type="entry name" value="GPCR_Rhodpsn"/>
</dbReference>
<evidence type="ECO:0000256" key="4">
    <source>
        <dbReference type="ARBA" id="ARBA00022692"/>
    </source>
</evidence>
<comment type="subcellular location">
    <subcellularLocation>
        <location evidence="1">Cell membrane</location>
        <topology evidence="1">Multi-pass membrane protein</topology>
    </subcellularLocation>
</comment>
<dbReference type="PRINTS" id="PR00244">
    <property type="entry name" value="NEUROKININR"/>
</dbReference>
<name>A0ABM1M375_NICVS</name>
<dbReference type="Gene3D" id="1.20.1070.10">
    <property type="entry name" value="Rhodopsin 7-helix transmembrane proteins"/>
    <property type="match status" value="1"/>
</dbReference>
<keyword evidence="7 11" id="KW-0472">Membrane</keyword>
<evidence type="ECO:0000256" key="5">
    <source>
        <dbReference type="ARBA" id="ARBA00022989"/>
    </source>
</evidence>
<comment type="similarity">
    <text evidence="2 10">Belongs to the G-protein coupled receptor 1 family.</text>
</comment>
<evidence type="ECO:0000256" key="10">
    <source>
        <dbReference type="RuleBase" id="RU000688"/>
    </source>
</evidence>
<evidence type="ECO:0000256" key="11">
    <source>
        <dbReference type="SAM" id="Phobius"/>
    </source>
</evidence>
<sequence length="450" mass="52071">MKRTWTCVQSAATSGRAEGCRIVSDSVQFAKMNDSAALMQMDSSNSTLNYNYTNDSFFIPDSNQFILPVWRQVLWSTLFAGMVVVATGGNLIVIWIVLAHKRMRTVTNYFLLNLSVADTMVSTLNVTFNYVYMLNSHWPFGRLYCKISQFIAMLSICASVFSLMAISIDRYMAIMTPLRPRMGRSVTLCLAMSTWVLGIAISSPYLFVFTTFTEKYKNGEERVICYAQWPDGATNESLYEYIYNVFNLWVTYVVPIGSMTYTYARIGKELWGSQSIGECTQRQMDNIKSKRRVVKMMMVVVIIFAVCWLPFHSYFIVTSYFPDITNSPYIQESYLAIYWLAMSNSMYNPIIYCWMNARFRRGFKQFFSCLPYVNVSPGALTRREVFTSRRRSCVGSPDHNRIIRNGTVRTWHNFQRSEDTHYTNIPDEMLVDQSRTSKRLKDTTDLRSFS</sequence>
<evidence type="ECO:0000313" key="13">
    <source>
        <dbReference type="Proteomes" id="UP000695000"/>
    </source>
</evidence>
<feature type="transmembrane region" description="Helical" evidence="11">
    <location>
        <begin position="241"/>
        <end position="264"/>
    </location>
</feature>
<evidence type="ECO:0000256" key="6">
    <source>
        <dbReference type="ARBA" id="ARBA00023040"/>
    </source>
</evidence>
<feature type="transmembrane region" description="Helical" evidence="11">
    <location>
        <begin position="110"/>
        <end position="132"/>
    </location>
</feature>
<dbReference type="PANTHER" id="PTHR46925:SF2">
    <property type="entry name" value="G-PROTEIN COUPLED RECEPTOR TKR-1-RELATED"/>
    <property type="match status" value="1"/>
</dbReference>